<dbReference type="AlphaFoldDB" id="A0A6I6IQ70"/>
<protein>
    <recommendedName>
        <fullName evidence="3">D-galactarate dehydratase</fullName>
    </recommendedName>
</protein>
<dbReference type="EMBL" id="CP034348">
    <property type="protein sequence ID" value="QGX97973.1"/>
    <property type="molecule type" value="Genomic_DNA"/>
</dbReference>
<organism evidence="1 2">
    <name type="scientific">Roseovarius faecimaris</name>
    <dbReference type="NCBI Taxonomy" id="2494550"/>
    <lineage>
        <taxon>Bacteria</taxon>
        <taxon>Pseudomonadati</taxon>
        <taxon>Pseudomonadota</taxon>
        <taxon>Alphaproteobacteria</taxon>
        <taxon>Rhodobacterales</taxon>
        <taxon>Roseobacteraceae</taxon>
        <taxon>Roseovarius</taxon>
    </lineage>
</organism>
<evidence type="ECO:0000313" key="2">
    <source>
        <dbReference type="Proteomes" id="UP000428330"/>
    </source>
</evidence>
<name>A0A6I6IQ70_9RHOB</name>
<dbReference type="KEGG" id="rom:EI983_06660"/>
<keyword evidence="2" id="KW-1185">Reference proteome</keyword>
<evidence type="ECO:0000313" key="1">
    <source>
        <dbReference type="EMBL" id="QGX97973.1"/>
    </source>
</evidence>
<sequence length="170" mass="17681">MKQGFMSIVVVAALTGCALTGPLEQSPAPDVQITGEGQIRPLARPETLNTSMSAPPVAARTVEEFDTTTAQQRSEAVAEAATEGGEVDLGRTIASLGSPTEPGFWLKTPLVSAPSKGRVVYPVSGKSVAVDLIPIDGPKTAGSRMSLPAMRLIEAPLTELPEVQVFRVSG</sequence>
<dbReference type="Proteomes" id="UP000428330">
    <property type="component" value="Chromosome"/>
</dbReference>
<accession>A0A6I6IQ70</accession>
<dbReference type="OrthoDB" id="7871639at2"/>
<proteinExistence type="predicted"/>
<gene>
    <name evidence="1" type="ORF">EI983_06660</name>
</gene>
<evidence type="ECO:0008006" key="3">
    <source>
        <dbReference type="Google" id="ProtNLM"/>
    </source>
</evidence>
<reference evidence="2" key="1">
    <citation type="submission" date="2018-12" db="EMBL/GenBank/DDBJ databases">
        <title>Complete genome sequence of Roseovarius sp. MME-070.</title>
        <authorList>
            <person name="Nam Y.-D."/>
            <person name="Kang J."/>
            <person name="Chung W.-H."/>
            <person name="Park Y.S."/>
        </authorList>
    </citation>
    <scope>NUCLEOTIDE SEQUENCE [LARGE SCALE GENOMIC DNA]</scope>
    <source>
        <strain evidence="2">MME-070</strain>
    </source>
</reference>
<dbReference type="PROSITE" id="PS51257">
    <property type="entry name" value="PROKAR_LIPOPROTEIN"/>
    <property type="match status" value="1"/>
</dbReference>